<evidence type="ECO:0000313" key="2">
    <source>
        <dbReference type="Proteomes" id="UP000569914"/>
    </source>
</evidence>
<dbReference type="Proteomes" id="UP000569914">
    <property type="component" value="Unassembled WGS sequence"/>
</dbReference>
<dbReference type="InterPro" id="IPR003718">
    <property type="entry name" value="OsmC/Ohr_fam"/>
</dbReference>
<proteinExistence type="predicted"/>
<gene>
    <name evidence="1" type="ORF">BKA15_006607</name>
</gene>
<sequence length="140" mass="14897">MAHDSTHRSVSLTRDADGTFTATNVRGGTVTIGSADSDFTPVELLLAAIAACTAIDVGTVTARRAEPDSFRVEVDAEKIRDEQGNRLTDLAVTFDVTFPDGEAGEAARELLPKIVAQSHDRLCTVGRTIELGTPIATRIE</sequence>
<dbReference type="AlphaFoldDB" id="A0A7Y9IEY3"/>
<dbReference type="EMBL" id="JACCBU010000001">
    <property type="protein sequence ID" value="NYE75278.1"/>
    <property type="molecule type" value="Genomic_DNA"/>
</dbReference>
<reference evidence="1 2" key="1">
    <citation type="submission" date="2020-07" db="EMBL/GenBank/DDBJ databases">
        <title>Sequencing the genomes of 1000 actinobacteria strains.</title>
        <authorList>
            <person name="Klenk H.-P."/>
        </authorList>
    </citation>
    <scope>NUCLEOTIDE SEQUENCE [LARGE SCALE GENOMIC DNA]</scope>
    <source>
        <strain evidence="1 2">DSM 22083</strain>
    </source>
</reference>
<comment type="caution">
    <text evidence="1">The sequence shown here is derived from an EMBL/GenBank/DDBJ whole genome shotgun (WGS) entry which is preliminary data.</text>
</comment>
<dbReference type="InterPro" id="IPR015946">
    <property type="entry name" value="KH_dom-like_a/b"/>
</dbReference>
<organism evidence="1 2">
    <name type="scientific">Microlunatus parietis</name>
    <dbReference type="NCBI Taxonomy" id="682979"/>
    <lineage>
        <taxon>Bacteria</taxon>
        <taxon>Bacillati</taxon>
        <taxon>Actinomycetota</taxon>
        <taxon>Actinomycetes</taxon>
        <taxon>Propionibacteriales</taxon>
        <taxon>Propionibacteriaceae</taxon>
        <taxon>Microlunatus</taxon>
    </lineage>
</organism>
<dbReference type="Pfam" id="PF02566">
    <property type="entry name" value="OsmC"/>
    <property type="match status" value="1"/>
</dbReference>
<accession>A0A7Y9IEY3</accession>
<name>A0A7Y9IEY3_9ACTN</name>
<dbReference type="SUPFAM" id="SSF82784">
    <property type="entry name" value="OsmC-like"/>
    <property type="match status" value="1"/>
</dbReference>
<protein>
    <submittedName>
        <fullName evidence="1">Putative OsmC-like protein</fullName>
    </submittedName>
</protein>
<dbReference type="InterPro" id="IPR036102">
    <property type="entry name" value="OsmC/Ohrsf"/>
</dbReference>
<evidence type="ECO:0000313" key="1">
    <source>
        <dbReference type="EMBL" id="NYE75278.1"/>
    </source>
</evidence>
<dbReference type="PANTHER" id="PTHR34352:SF1">
    <property type="entry name" value="PROTEIN YHFA"/>
    <property type="match status" value="1"/>
</dbReference>
<dbReference type="RefSeq" id="WP_179757809.1">
    <property type="nucleotide sequence ID" value="NZ_JACCBU010000001.1"/>
</dbReference>
<dbReference type="PANTHER" id="PTHR34352">
    <property type="entry name" value="PROTEIN YHFA"/>
    <property type="match status" value="1"/>
</dbReference>
<keyword evidence="2" id="KW-1185">Reference proteome</keyword>
<dbReference type="Gene3D" id="3.30.300.20">
    <property type="match status" value="1"/>
</dbReference>